<feature type="domain" description="Glycosyl transferase family 1" evidence="1">
    <location>
        <begin position="183"/>
        <end position="349"/>
    </location>
</feature>
<accession>A0A1G2LSF9</accession>
<gene>
    <name evidence="3" type="ORF">A2909_00805</name>
</gene>
<sequence>MRKKILFAIGRLSVGGAEKLLVNQLPVVDKEKLDPYLLTLFPEKKSATFEEKVVLAGHQWKKLDFRSLFDLISWMKLFRFFRKEKFDAVITALFSANLIVRIAAIFTGVPVIIIHEHNIYEDKHRWQIWMDWLLSKWTDKIITDSDAAKFFTAKQEKIPLEKFLTMYAPSFVDKAKGKDPGLIRRDLGLPKDAKIILTISRLVPEKGHKYLIEAANLVLDKFPNVYFLIVGWGPLEGSLKSQVLSLKLEDRVLFPGLFLGKSDIENILPVADIFVDPSTRTDMPFAIMEALSFGKPVVSTAIGDIPIFVKNQETGFAVPPANSAELADKILVLLRDGAAREKMGKTGAEMVKPYTMENYEKTFEKLIIDLSNAN</sequence>
<proteinExistence type="predicted"/>
<evidence type="ECO:0000313" key="3">
    <source>
        <dbReference type="EMBL" id="OHA13809.1"/>
    </source>
</evidence>
<dbReference type="SUPFAM" id="SSF53756">
    <property type="entry name" value="UDP-Glycosyltransferase/glycogen phosphorylase"/>
    <property type="match status" value="1"/>
</dbReference>
<dbReference type="Proteomes" id="UP000178302">
    <property type="component" value="Unassembled WGS sequence"/>
</dbReference>
<evidence type="ECO:0000259" key="1">
    <source>
        <dbReference type="Pfam" id="PF00534"/>
    </source>
</evidence>
<comment type="caution">
    <text evidence="3">The sequence shown here is derived from an EMBL/GenBank/DDBJ whole genome shotgun (WGS) entry which is preliminary data.</text>
</comment>
<dbReference type="PANTHER" id="PTHR12526">
    <property type="entry name" value="GLYCOSYLTRANSFERASE"/>
    <property type="match status" value="1"/>
</dbReference>
<dbReference type="InterPro" id="IPR028098">
    <property type="entry name" value="Glyco_trans_4-like_N"/>
</dbReference>
<dbReference type="Pfam" id="PF00534">
    <property type="entry name" value="Glycos_transf_1"/>
    <property type="match status" value="1"/>
</dbReference>
<dbReference type="AlphaFoldDB" id="A0A1G2LSF9"/>
<evidence type="ECO:0008006" key="5">
    <source>
        <dbReference type="Google" id="ProtNLM"/>
    </source>
</evidence>
<dbReference type="Gene3D" id="3.40.50.2000">
    <property type="entry name" value="Glycogen Phosphorylase B"/>
    <property type="match status" value="2"/>
</dbReference>
<dbReference type="InterPro" id="IPR001296">
    <property type="entry name" value="Glyco_trans_1"/>
</dbReference>
<evidence type="ECO:0000259" key="2">
    <source>
        <dbReference type="Pfam" id="PF13439"/>
    </source>
</evidence>
<protein>
    <recommendedName>
        <fullName evidence="5">Glycosyl transferase family 1 domain-containing protein</fullName>
    </recommendedName>
</protein>
<organism evidence="3 4">
    <name type="scientific">Candidatus Tagabacteria bacterium RIFCSPLOWO2_01_FULL_39_11</name>
    <dbReference type="NCBI Taxonomy" id="1802295"/>
    <lineage>
        <taxon>Bacteria</taxon>
        <taxon>Candidatus Tagaibacteriota</taxon>
    </lineage>
</organism>
<reference evidence="3 4" key="1">
    <citation type="journal article" date="2016" name="Nat. Commun.">
        <title>Thousands of microbial genomes shed light on interconnected biogeochemical processes in an aquifer system.</title>
        <authorList>
            <person name="Anantharaman K."/>
            <person name="Brown C.T."/>
            <person name="Hug L.A."/>
            <person name="Sharon I."/>
            <person name="Castelle C.J."/>
            <person name="Probst A.J."/>
            <person name="Thomas B.C."/>
            <person name="Singh A."/>
            <person name="Wilkins M.J."/>
            <person name="Karaoz U."/>
            <person name="Brodie E.L."/>
            <person name="Williams K.H."/>
            <person name="Hubbard S.S."/>
            <person name="Banfield J.F."/>
        </authorList>
    </citation>
    <scope>NUCLEOTIDE SEQUENCE [LARGE SCALE GENOMIC DNA]</scope>
</reference>
<feature type="domain" description="Glycosyltransferase subfamily 4-like N-terminal" evidence="2">
    <location>
        <begin position="14"/>
        <end position="154"/>
    </location>
</feature>
<dbReference type="EMBL" id="MHQZ01000023">
    <property type="protein sequence ID" value="OHA13809.1"/>
    <property type="molecule type" value="Genomic_DNA"/>
</dbReference>
<name>A0A1G2LSF9_9BACT</name>
<dbReference type="Pfam" id="PF13439">
    <property type="entry name" value="Glyco_transf_4"/>
    <property type="match status" value="1"/>
</dbReference>
<evidence type="ECO:0000313" key="4">
    <source>
        <dbReference type="Proteomes" id="UP000178302"/>
    </source>
</evidence>
<dbReference type="GO" id="GO:0016757">
    <property type="term" value="F:glycosyltransferase activity"/>
    <property type="evidence" value="ECO:0007669"/>
    <property type="project" value="InterPro"/>
</dbReference>